<dbReference type="OrthoDB" id="9802430at2"/>
<keyword evidence="2" id="KW-1185">Reference proteome</keyword>
<organism evidence="1 2">
    <name type="scientific">Anaerosporobacter mobilis DSM 15930</name>
    <dbReference type="NCBI Taxonomy" id="1120996"/>
    <lineage>
        <taxon>Bacteria</taxon>
        <taxon>Bacillati</taxon>
        <taxon>Bacillota</taxon>
        <taxon>Clostridia</taxon>
        <taxon>Lachnospirales</taxon>
        <taxon>Lachnospiraceae</taxon>
        <taxon>Anaerosporobacter</taxon>
    </lineage>
</organism>
<sequence>MNTFKDIIKQDIKNTFINDDEFSDKHYIDGKEMSVITDGIELLEREKKLKDKTDGVFLKQKLIYVAAEDFGPLPRIGRIIKLDKSDYRVIDAIAENGMYSLTLEAYKG</sequence>
<dbReference type="EMBL" id="FRCP01000018">
    <property type="protein sequence ID" value="SHM81745.1"/>
    <property type="molecule type" value="Genomic_DNA"/>
</dbReference>
<gene>
    <name evidence="1" type="ORF">SAMN02746066_03404</name>
</gene>
<evidence type="ECO:0000313" key="1">
    <source>
        <dbReference type="EMBL" id="SHM81745.1"/>
    </source>
</evidence>
<name>A0A1M7LU65_9FIRM</name>
<accession>A0A1M7LU65</accession>
<evidence type="ECO:0008006" key="3">
    <source>
        <dbReference type="Google" id="ProtNLM"/>
    </source>
</evidence>
<protein>
    <recommendedName>
        <fullName evidence="3">ATP-binding sugar transporter</fullName>
    </recommendedName>
</protein>
<proteinExistence type="predicted"/>
<reference evidence="1 2" key="1">
    <citation type="submission" date="2016-11" db="EMBL/GenBank/DDBJ databases">
        <authorList>
            <person name="Jaros S."/>
            <person name="Januszkiewicz K."/>
            <person name="Wedrychowicz H."/>
        </authorList>
    </citation>
    <scope>NUCLEOTIDE SEQUENCE [LARGE SCALE GENOMIC DNA]</scope>
    <source>
        <strain evidence="1 2">DSM 15930</strain>
    </source>
</reference>
<dbReference type="STRING" id="1120996.SAMN02746066_03404"/>
<evidence type="ECO:0000313" key="2">
    <source>
        <dbReference type="Proteomes" id="UP000184038"/>
    </source>
</evidence>
<dbReference type="AlphaFoldDB" id="A0A1M7LU65"/>
<dbReference type="Proteomes" id="UP000184038">
    <property type="component" value="Unassembled WGS sequence"/>
</dbReference>